<reference evidence="4 5" key="1">
    <citation type="submission" date="2021-04" db="EMBL/GenBank/DDBJ databases">
        <title>Paenibacillus sp. DLE-14 whole genome sequence.</title>
        <authorList>
            <person name="Ham Y.J."/>
        </authorList>
    </citation>
    <scope>NUCLEOTIDE SEQUENCE [LARGE SCALE GENOMIC DNA]</scope>
    <source>
        <strain evidence="4 5">DLE-14</strain>
    </source>
</reference>
<dbReference type="SUPFAM" id="SSF75005">
    <property type="entry name" value="Arabinanase/levansucrase/invertase"/>
    <property type="match status" value="1"/>
</dbReference>
<dbReference type="InterPro" id="IPR023296">
    <property type="entry name" value="Glyco_hydro_beta-prop_sf"/>
</dbReference>
<dbReference type="PIRSF" id="PIRSF016202">
    <property type="entry name" value="PH1107"/>
    <property type="match status" value="1"/>
</dbReference>
<protein>
    <submittedName>
        <fullName evidence="4">Glycoside hydrolase family 130 protein</fullName>
    </submittedName>
</protein>
<name>A0ABS5CA14_9BACL</name>
<dbReference type="PANTHER" id="PTHR34106">
    <property type="entry name" value="GLYCOSIDASE"/>
    <property type="match status" value="1"/>
</dbReference>
<evidence type="ECO:0000256" key="2">
    <source>
        <dbReference type="ARBA" id="ARBA00022679"/>
    </source>
</evidence>
<dbReference type="Proteomes" id="UP000673394">
    <property type="component" value="Unassembled WGS sequence"/>
</dbReference>
<dbReference type="CDD" id="cd18612">
    <property type="entry name" value="GH130_Lin0857-like"/>
    <property type="match status" value="1"/>
</dbReference>
<sequence>MEVIGVFNAGVTRYLDETILLLRVAERPINDNPEVYVVPLYHPSEDRIVLQEIERKPEYDFSDVRVIRTPERNYLTSMSHLRIARSTDGIHFTIESEPTLLPSGPYESYGIEDPRITLIDNIYYITYSAISELGICTSMITTEDFITFTRQGNIFHPDNKDVAIFPASIGGSYYALHRPSCSHYGQPEMWIAESGDLKQWGNHRHLIGVRPGFWDDGRIGASAVPFEIEEGWLEIYHGADKSNRYCIGALLLDKHEPWKVIARSVEPIMEPETDYELEGFFGNVIFPCGALHEEGLAKIYYGASDTSIGYAEVTIEAIRANLGLKQLNNQL</sequence>
<gene>
    <name evidence="4" type="ORF">I8J30_08960</name>
</gene>
<keyword evidence="2" id="KW-0808">Transferase</keyword>
<evidence type="ECO:0000313" key="4">
    <source>
        <dbReference type="EMBL" id="MBP3962830.1"/>
    </source>
</evidence>
<evidence type="ECO:0000313" key="5">
    <source>
        <dbReference type="Proteomes" id="UP000673394"/>
    </source>
</evidence>
<evidence type="ECO:0000256" key="3">
    <source>
        <dbReference type="ARBA" id="ARBA00024356"/>
    </source>
</evidence>
<keyword evidence="5" id="KW-1185">Reference proteome</keyword>
<comment type="similarity">
    <text evidence="3">Belongs to the glycosyl hydrolase 130 family.</text>
</comment>
<dbReference type="Gene3D" id="2.115.10.20">
    <property type="entry name" value="Glycosyl hydrolase domain, family 43"/>
    <property type="match status" value="1"/>
</dbReference>
<dbReference type="Pfam" id="PF04041">
    <property type="entry name" value="Glyco_hydro_130"/>
    <property type="match status" value="1"/>
</dbReference>
<proteinExistence type="inferred from homology"/>
<accession>A0ABS5CA14</accession>
<dbReference type="EMBL" id="JAGKSP010000002">
    <property type="protein sequence ID" value="MBP3962830.1"/>
    <property type="molecule type" value="Genomic_DNA"/>
</dbReference>
<keyword evidence="4" id="KW-0378">Hydrolase</keyword>
<comment type="caution">
    <text evidence="4">The sequence shown here is derived from an EMBL/GenBank/DDBJ whole genome shotgun (WGS) entry which is preliminary data.</text>
</comment>
<dbReference type="PANTHER" id="PTHR34106:SF5">
    <property type="entry name" value="GLYCOSIDASE"/>
    <property type="match status" value="1"/>
</dbReference>
<evidence type="ECO:0000256" key="1">
    <source>
        <dbReference type="ARBA" id="ARBA00022676"/>
    </source>
</evidence>
<dbReference type="InterPro" id="IPR007184">
    <property type="entry name" value="Mannoside_phosphorylase"/>
</dbReference>
<dbReference type="GO" id="GO:0016787">
    <property type="term" value="F:hydrolase activity"/>
    <property type="evidence" value="ECO:0007669"/>
    <property type="project" value="UniProtKB-KW"/>
</dbReference>
<organism evidence="4 5">
    <name type="scientific">Paenibacillus lignilyticus</name>
    <dbReference type="NCBI Taxonomy" id="1172615"/>
    <lineage>
        <taxon>Bacteria</taxon>
        <taxon>Bacillati</taxon>
        <taxon>Bacillota</taxon>
        <taxon>Bacilli</taxon>
        <taxon>Bacillales</taxon>
        <taxon>Paenibacillaceae</taxon>
        <taxon>Paenibacillus</taxon>
    </lineage>
</organism>
<keyword evidence="1" id="KW-0328">Glycosyltransferase</keyword>